<dbReference type="SUPFAM" id="SSF109854">
    <property type="entry name" value="DinB/YfiT-like putative metalloenzymes"/>
    <property type="match status" value="1"/>
</dbReference>
<accession>A0ABU0VSX1</accession>
<dbReference type="RefSeq" id="WP_306678297.1">
    <property type="nucleotide sequence ID" value="NZ_JAVDBT010000001.1"/>
</dbReference>
<dbReference type="InterPro" id="IPR034660">
    <property type="entry name" value="DinB/YfiT-like"/>
</dbReference>
<dbReference type="Pfam" id="PF09351">
    <property type="entry name" value="DUF1993"/>
    <property type="match status" value="1"/>
</dbReference>
<evidence type="ECO:0000313" key="1">
    <source>
        <dbReference type="EMBL" id="MDQ2064820.1"/>
    </source>
</evidence>
<comment type="caution">
    <text evidence="1">The sequence shown here is derived from an EMBL/GenBank/DDBJ whole genome shotgun (WGS) entry which is preliminary data.</text>
</comment>
<dbReference type="PANTHER" id="PTHR36922:SF1">
    <property type="entry name" value="DUF1993 DOMAIN-CONTAINING PROTEIN"/>
    <property type="match status" value="1"/>
</dbReference>
<name>A0ABU0VSX1_9RHOB</name>
<gene>
    <name evidence="1" type="ORF">Q9295_00400</name>
</gene>
<reference evidence="1 2" key="1">
    <citation type="submission" date="2023-08" db="EMBL/GenBank/DDBJ databases">
        <title>Characterization of two Paracoccaceae strains isolated from Phycosphere and proposal of Xinfangfangia lacusdiani sp. nov.</title>
        <authorList>
            <person name="Deng Y."/>
            <person name="Zhang Y.Q."/>
        </authorList>
    </citation>
    <scope>NUCLEOTIDE SEQUENCE [LARGE SCALE GENOMIC DNA]</scope>
    <source>
        <strain evidence="1 2">CPCC 101601</strain>
    </source>
</reference>
<dbReference type="InterPro" id="IPR018531">
    <property type="entry name" value="DUF1993"/>
</dbReference>
<sequence>MMHALSVLTFDRFLAGLSGLLSKAEAHCEARKITPDAILQFRLFPDMFPLTAQVQLACDFAARASARLAGITPRKFEDTESSFAELQARIALARDYIASFDPALYEEAGERVVTFPSAGREMQMAGRDYLSLYAVPQFYFHLTTAYNILRHNGIEVGKADFMGVAA</sequence>
<protein>
    <submittedName>
        <fullName evidence="1">DUF1993 domain-containing protein</fullName>
    </submittedName>
</protein>
<dbReference type="EMBL" id="JAVDBT010000001">
    <property type="protein sequence ID" value="MDQ2064820.1"/>
    <property type="molecule type" value="Genomic_DNA"/>
</dbReference>
<evidence type="ECO:0000313" key="2">
    <source>
        <dbReference type="Proteomes" id="UP001239680"/>
    </source>
</evidence>
<dbReference type="Gene3D" id="1.20.120.450">
    <property type="entry name" value="dinb family like domain"/>
    <property type="match status" value="1"/>
</dbReference>
<keyword evidence="2" id="KW-1185">Reference proteome</keyword>
<dbReference type="Proteomes" id="UP001239680">
    <property type="component" value="Unassembled WGS sequence"/>
</dbReference>
<organism evidence="1 2">
    <name type="scientific">Pseudogemmobacter lacusdianii</name>
    <dbReference type="NCBI Taxonomy" id="3069608"/>
    <lineage>
        <taxon>Bacteria</taxon>
        <taxon>Pseudomonadati</taxon>
        <taxon>Pseudomonadota</taxon>
        <taxon>Alphaproteobacteria</taxon>
        <taxon>Rhodobacterales</taxon>
        <taxon>Paracoccaceae</taxon>
        <taxon>Pseudogemmobacter</taxon>
    </lineage>
</organism>
<proteinExistence type="predicted"/>
<dbReference type="PANTHER" id="PTHR36922">
    <property type="entry name" value="BLL2446 PROTEIN"/>
    <property type="match status" value="1"/>
</dbReference>